<proteinExistence type="predicted"/>
<dbReference type="VEuPathDB" id="VectorBase:AMEC006641"/>
<dbReference type="Proteomes" id="UP000075902">
    <property type="component" value="Unassembled WGS sequence"/>
</dbReference>
<name>A0A182TQR0_9DIPT</name>
<accession>A0A182TQR0</accession>
<reference evidence="1" key="2">
    <citation type="submission" date="2020-05" db="UniProtKB">
        <authorList>
            <consortium name="EnsemblMetazoa"/>
        </authorList>
    </citation>
    <scope>IDENTIFICATION</scope>
    <source>
        <strain evidence="1">CM1001059</strain>
    </source>
</reference>
<dbReference type="EnsemblMetazoa" id="AMEC006641-RA">
    <property type="protein sequence ID" value="AMEC006641-PA"/>
    <property type="gene ID" value="AMEC006641"/>
</dbReference>
<sequence>MWSNVTDATVTCEISSWSEMRAAASRPVLASASCCCTCLSVSLSASSRVRTCSSSLRILPVASSMSRSRSKKRTKAKGERALQVGEGGLILLVAIVRRAQPGAQLVPLLQQQLVLGLQRFRLLVRPDAGGRERVGRLLHLPLERRQLLAGVVVPALQLDRFLRVRFLYLEQMLPQPLEVALQPIPLLDQQLLLLQRQPLVALLGHQVGGKDVGLFSQKLYLIGEPLVLVQLFAQRRTVGAGGRCPLGFRLQQLVEPLNFRMILHAFVVLGGDELDERSHSAASCCCCSAAAVDSRACSSSDSLASSSWRISFSFPSQVRTFSDEVCCSCCSLRTRLAWSSLIVVSWPCMLVSSVRSCSASCPPASRSCCSRSASSSRSLRTSARERSRASVRALLSLSLLSSVDTLVSSSSFSSSTSSSLRCASRYSSSSVRFSRCASSSCFSSTTMLSSAFSLIVSSLLHLTFSSSSSSRSLFFIRLAHSFSY</sequence>
<evidence type="ECO:0000313" key="2">
    <source>
        <dbReference type="Proteomes" id="UP000075902"/>
    </source>
</evidence>
<reference evidence="2" key="1">
    <citation type="submission" date="2014-01" db="EMBL/GenBank/DDBJ databases">
        <title>The Genome Sequence of Anopheles melas CM1001059_A (V2).</title>
        <authorList>
            <consortium name="The Broad Institute Genomics Platform"/>
            <person name="Neafsey D.E."/>
            <person name="Besansky N."/>
            <person name="Howell P."/>
            <person name="Walton C."/>
            <person name="Young S.K."/>
            <person name="Zeng Q."/>
            <person name="Gargeya S."/>
            <person name="Fitzgerald M."/>
            <person name="Haas B."/>
            <person name="Abouelleil A."/>
            <person name="Allen A.W."/>
            <person name="Alvarado L."/>
            <person name="Arachchi H.M."/>
            <person name="Berlin A.M."/>
            <person name="Chapman S.B."/>
            <person name="Gainer-Dewar J."/>
            <person name="Goldberg J."/>
            <person name="Griggs A."/>
            <person name="Gujja S."/>
            <person name="Hansen M."/>
            <person name="Howarth C."/>
            <person name="Imamovic A."/>
            <person name="Ireland A."/>
            <person name="Larimer J."/>
            <person name="McCowan C."/>
            <person name="Murphy C."/>
            <person name="Pearson M."/>
            <person name="Poon T.W."/>
            <person name="Priest M."/>
            <person name="Roberts A."/>
            <person name="Saif S."/>
            <person name="Shea T."/>
            <person name="Sisk P."/>
            <person name="Sykes S."/>
            <person name="Wortman J."/>
            <person name="Nusbaum C."/>
            <person name="Birren B."/>
        </authorList>
    </citation>
    <scope>NUCLEOTIDE SEQUENCE [LARGE SCALE GENOMIC DNA]</scope>
    <source>
        <strain evidence="2">CM1001059</strain>
    </source>
</reference>
<evidence type="ECO:0000313" key="1">
    <source>
        <dbReference type="EnsemblMetazoa" id="AMEC006641-PA"/>
    </source>
</evidence>
<organism evidence="1 2">
    <name type="scientific">Anopheles melas</name>
    <dbReference type="NCBI Taxonomy" id="34690"/>
    <lineage>
        <taxon>Eukaryota</taxon>
        <taxon>Metazoa</taxon>
        <taxon>Ecdysozoa</taxon>
        <taxon>Arthropoda</taxon>
        <taxon>Hexapoda</taxon>
        <taxon>Insecta</taxon>
        <taxon>Pterygota</taxon>
        <taxon>Neoptera</taxon>
        <taxon>Endopterygota</taxon>
        <taxon>Diptera</taxon>
        <taxon>Nematocera</taxon>
        <taxon>Culicoidea</taxon>
        <taxon>Culicidae</taxon>
        <taxon>Anophelinae</taxon>
        <taxon>Anopheles</taxon>
    </lineage>
</organism>
<keyword evidence="2" id="KW-1185">Reference proteome</keyword>
<dbReference type="AlphaFoldDB" id="A0A182TQR0"/>
<protein>
    <submittedName>
        <fullName evidence="1">Uncharacterized protein</fullName>
    </submittedName>
</protein>